<dbReference type="SUPFAM" id="SSF55811">
    <property type="entry name" value="Nudix"/>
    <property type="match status" value="1"/>
</dbReference>
<dbReference type="Proteomes" id="UP000541154">
    <property type="component" value="Unassembled WGS sequence"/>
</dbReference>
<name>A0A8H5ZW30_PETAA</name>
<protein>
    <recommendedName>
        <fullName evidence="5">Nudix hydrolase domain-containing protein</fullName>
    </recommendedName>
</protein>
<dbReference type="Pfam" id="PF00293">
    <property type="entry name" value="NUDIX"/>
    <property type="match status" value="1"/>
</dbReference>
<evidence type="ECO:0000259" key="5">
    <source>
        <dbReference type="PROSITE" id="PS51462"/>
    </source>
</evidence>
<dbReference type="InterPro" id="IPR057495">
    <property type="entry name" value="AAA_lid_BCS1"/>
</dbReference>
<comment type="caution">
    <text evidence="6">The sequence shown here is derived from an EMBL/GenBank/DDBJ whole genome shotgun (WGS) entry which is preliminary data.</text>
</comment>
<evidence type="ECO:0000313" key="6">
    <source>
        <dbReference type="EMBL" id="KAF5856180.1"/>
    </source>
</evidence>
<dbReference type="Pfam" id="PF25426">
    <property type="entry name" value="AAA_lid_BCS1"/>
    <property type="match status" value="1"/>
</dbReference>
<dbReference type="PROSITE" id="PS51462">
    <property type="entry name" value="NUDIX"/>
    <property type="match status" value="1"/>
</dbReference>
<keyword evidence="7" id="KW-1185">Reference proteome</keyword>
<gene>
    <name evidence="6" type="ORF">ETB97_007790</name>
</gene>
<evidence type="ECO:0000313" key="7">
    <source>
        <dbReference type="Proteomes" id="UP000541154"/>
    </source>
</evidence>
<dbReference type="GO" id="GO:0005524">
    <property type="term" value="F:ATP binding"/>
    <property type="evidence" value="ECO:0007669"/>
    <property type="project" value="UniProtKB-KW"/>
</dbReference>
<feature type="domain" description="Nudix hydrolase" evidence="5">
    <location>
        <begin position="126"/>
        <end position="271"/>
    </location>
</feature>
<keyword evidence="3" id="KW-0378">Hydrolase</keyword>
<organism evidence="6 7">
    <name type="scientific">Petromyces alliaceus</name>
    <name type="common">Aspergillus alliaceus</name>
    <dbReference type="NCBI Taxonomy" id="209559"/>
    <lineage>
        <taxon>Eukaryota</taxon>
        <taxon>Fungi</taxon>
        <taxon>Dikarya</taxon>
        <taxon>Ascomycota</taxon>
        <taxon>Pezizomycotina</taxon>
        <taxon>Eurotiomycetes</taxon>
        <taxon>Eurotiomycetidae</taxon>
        <taxon>Eurotiales</taxon>
        <taxon>Aspergillaceae</taxon>
        <taxon>Aspergillus</taxon>
        <taxon>Aspergillus subgen. Circumdati</taxon>
    </lineage>
</organism>
<evidence type="ECO:0000256" key="3">
    <source>
        <dbReference type="ARBA" id="ARBA00022801"/>
    </source>
</evidence>
<reference evidence="6 7" key="1">
    <citation type="submission" date="2019-04" db="EMBL/GenBank/DDBJ databases">
        <title>Aspergillus burnettii sp. nov., novel species from soil in southeast Queensland.</title>
        <authorList>
            <person name="Gilchrist C.L.M."/>
            <person name="Pitt J.I."/>
            <person name="Lange L."/>
            <person name="Lacey H.J."/>
            <person name="Vuong D."/>
            <person name="Midgley D.J."/>
            <person name="Greenfield P."/>
            <person name="Bradbury M."/>
            <person name="Lacey E."/>
            <person name="Busk P.K."/>
            <person name="Pilgaard B."/>
            <person name="Chooi Y.H."/>
            <person name="Piggott A.M."/>
        </authorList>
    </citation>
    <scope>NUCLEOTIDE SEQUENCE [LARGE SCALE GENOMIC DNA]</scope>
    <source>
        <strain evidence="6 7">FRR 5400</strain>
    </source>
</reference>
<evidence type="ECO:0000256" key="1">
    <source>
        <dbReference type="ARBA" id="ARBA00001946"/>
    </source>
</evidence>
<comment type="cofactor">
    <cofactor evidence="1">
        <name>Mg(2+)</name>
        <dbReference type="ChEBI" id="CHEBI:18420"/>
    </cofactor>
</comment>
<sequence>MTTNYVEQLDPALLCPGHVDMQEQFILFYSGPADGLFMGQRAPDSTFCPSPTLTSAEWDLGYITELSTIFAEKIPLYKYTAADIQDYLLQYRNSPDLAAKNVTEWSNKHLHLDWDMDLSPFHISDNRFRIMALHTVSELNNISRPRVLLLQRALQDSKPGFWEGPGGGIDSKDRTLKEGLEREVREETGLHLSRIVHFLPMHRWTTIRNGERFDWISYSCIVALSQSELGWEKTIKLNPEEHQSFAWVTEDEVKGEKYRFYGEHQSQILEAFSMIGGDEGRVF</sequence>
<accession>A0A8H5ZW30</accession>
<dbReference type="EMBL" id="SPNV01000340">
    <property type="protein sequence ID" value="KAF5856180.1"/>
    <property type="molecule type" value="Genomic_DNA"/>
</dbReference>
<dbReference type="CDD" id="cd02883">
    <property type="entry name" value="NUDIX_Hydrolase"/>
    <property type="match status" value="1"/>
</dbReference>
<dbReference type="Gene3D" id="3.90.79.10">
    <property type="entry name" value="Nucleoside Triphosphate Pyrophosphohydrolase"/>
    <property type="match status" value="1"/>
</dbReference>
<keyword evidence="2" id="KW-0547">Nucleotide-binding</keyword>
<dbReference type="InterPro" id="IPR015797">
    <property type="entry name" value="NUDIX_hydrolase-like_dom_sf"/>
</dbReference>
<evidence type="ECO:0000256" key="2">
    <source>
        <dbReference type="ARBA" id="ARBA00022741"/>
    </source>
</evidence>
<dbReference type="PANTHER" id="PTHR43046">
    <property type="entry name" value="GDP-MANNOSE MANNOSYL HYDROLASE"/>
    <property type="match status" value="1"/>
</dbReference>
<dbReference type="GO" id="GO:0016787">
    <property type="term" value="F:hydrolase activity"/>
    <property type="evidence" value="ECO:0007669"/>
    <property type="project" value="UniProtKB-KW"/>
</dbReference>
<evidence type="ECO:0000256" key="4">
    <source>
        <dbReference type="ARBA" id="ARBA00022840"/>
    </source>
</evidence>
<keyword evidence="4" id="KW-0067">ATP-binding</keyword>
<dbReference type="PANTHER" id="PTHR43046:SF14">
    <property type="entry name" value="MUTT_NUDIX FAMILY PROTEIN"/>
    <property type="match status" value="1"/>
</dbReference>
<dbReference type="AlphaFoldDB" id="A0A8H5ZW30"/>
<proteinExistence type="predicted"/>
<dbReference type="InterPro" id="IPR000086">
    <property type="entry name" value="NUDIX_hydrolase_dom"/>
</dbReference>